<feature type="transmembrane region" description="Helical" evidence="9">
    <location>
        <begin position="43"/>
        <end position="60"/>
    </location>
</feature>
<name>A0A1I0BPC2_9FIRM</name>
<evidence type="ECO:0000256" key="8">
    <source>
        <dbReference type="ARBA" id="ARBA00038436"/>
    </source>
</evidence>
<evidence type="ECO:0000256" key="5">
    <source>
        <dbReference type="ARBA" id="ARBA00022692"/>
    </source>
</evidence>
<keyword evidence="4" id="KW-0997">Cell inner membrane</keyword>
<keyword evidence="2" id="KW-0813">Transport</keyword>
<dbReference type="InterPro" id="IPR055348">
    <property type="entry name" value="DctQ"/>
</dbReference>
<dbReference type="GO" id="GO:0005886">
    <property type="term" value="C:plasma membrane"/>
    <property type="evidence" value="ECO:0007669"/>
    <property type="project" value="UniProtKB-SubCell"/>
</dbReference>
<keyword evidence="6 9" id="KW-1133">Transmembrane helix</keyword>
<evidence type="ECO:0000256" key="6">
    <source>
        <dbReference type="ARBA" id="ARBA00022989"/>
    </source>
</evidence>
<dbReference type="InterPro" id="IPR007387">
    <property type="entry name" value="TRAP_DctQ"/>
</dbReference>
<dbReference type="Pfam" id="PF04290">
    <property type="entry name" value="DctQ"/>
    <property type="match status" value="1"/>
</dbReference>
<evidence type="ECO:0000256" key="9">
    <source>
        <dbReference type="SAM" id="Phobius"/>
    </source>
</evidence>
<keyword evidence="12" id="KW-1185">Reference proteome</keyword>
<evidence type="ECO:0000259" key="10">
    <source>
        <dbReference type="Pfam" id="PF04290"/>
    </source>
</evidence>
<gene>
    <name evidence="11" type="ORF">SAMN05660297_01337</name>
</gene>
<dbReference type="STRING" id="426128.SAMN05660297_01337"/>
<feature type="transmembrane region" description="Helical" evidence="9">
    <location>
        <begin position="121"/>
        <end position="142"/>
    </location>
</feature>
<dbReference type="EMBL" id="FOHU01000004">
    <property type="protein sequence ID" value="SET08125.1"/>
    <property type="molecule type" value="Genomic_DNA"/>
</dbReference>
<keyword evidence="5 9" id="KW-0812">Transmembrane</keyword>
<feature type="transmembrane region" description="Helical" evidence="9">
    <location>
        <begin position="12"/>
        <end position="31"/>
    </location>
</feature>
<reference evidence="11 12" key="1">
    <citation type="submission" date="2016-10" db="EMBL/GenBank/DDBJ databases">
        <authorList>
            <person name="de Groot N.N."/>
        </authorList>
    </citation>
    <scope>NUCLEOTIDE SEQUENCE [LARGE SCALE GENOMIC DNA]</scope>
    <source>
        <strain evidence="11 12">DSM 18979</strain>
    </source>
</reference>
<keyword evidence="7 9" id="KW-0472">Membrane</keyword>
<proteinExistence type="inferred from homology"/>
<evidence type="ECO:0000256" key="1">
    <source>
        <dbReference type="ARBA" id="ARBA00004429"/>
    </source>
</evidence>
<organism evidence="11 12">
    <name type="scientific">Natronincola peptidivorans</name>
    <dbReference type="NCBI Taxonomy" id="426128"/>
    <lineage>
        <taxon>Bacteria</taxon>
        <taxon>Bacillati</taxon>
        <taxon>Bacillota</taxon>
        <taxon>Clostridia</taxon>
        <taxon>Peptostreptococcales</taxon>
        <taxon>Natronincolaceae</taxon>
        <taxon>Natronincola</taxon>
    </lineage>
</organism>
<evidence type="ECO:0000256" key="3">
    <source>
        <dbReference type="ARBA" id="ARBA00022475"/>
    </source>
</evidence>
<evidence type="ECO:0000313" key="11">
    <source>
        <dbReference type="EMBL" id="SET08125.1"/>
    </source>
</evidence>
<evidence type="ECO:0000256" key="4">
    <source>
        <dbReference type="ARBA" id="ARBA00022519"/>
    </source>
</evidence>
<comment type="similarity">
    <text evidence="8">Belongs to the TRAP transporter small permease family.</text>
</comment>
<evidence type="ECO:0000256" key="7">
    <source>
        <dbReference type="ARBA" id="ARBA00023136"/>
    </source>
</evidence>
<comment type="subcellular location">
    <subcellularLocation>
        <location evidence="1">Cell inner membrane</location>
        <topology evidence="1">Multi-pass membrane protein</topology>
    </subcellularLocation>
</comment>
<dbReference type="RefSeq" id="WP_170834716.1">
    <property type="nucleotide sequence ID" value="NZ_FOHU01000004.1"/>
</dbReference>
<evidence type="ECO:0000313" key="12">
    <source>
        <dbReference type="Proteomes" id="UP000199568"/>
    </source>
</evidence>
<feature type="transmembrane region" description="Helical" evidence="9">
    <location>
        <begin position="81"/>
        <end position="101"/>
    </location>
</feature>
<accession>A0A1I0BPC2</accession>
<protein>
    <submittedName>
        <fullName evidence="11">TRAP-type C4-dicarboxylate transport system, small permease component</fullName>
    </submittedName>
</protein>
<feature type="domain" description="Tripartite ATP-independent periplasmic transporters DctQ component" evidence="10">
    <location>
        <begin position="19"/>
        <end position="146"/>
    </location>
</feature>
<evidence type="ECO:0000256" key="2">
    <source>
        <dbReference type="ARBA" id="ARBA00022448"/>
    </source>
</evidence>
<dbReference type="Proteomes" id="UP000199568">
    <property type="component" value="Unassembled WGS sequence"/>
</dbReference>
<dbReference type="AlphaFoldDB" id="A0A1I0BPC2"/>
<keyword evidence="3" id="KW-1003">Cell membrane</keyword>
<dbReference type="PANTHER" id="PTHR35011">
    <property type="entry name" value="2,3-DIKETO-L-GULONATE TRAP TRANSPORTER SMALL PERMEASE PROTEIN YIAM"/>
    <property type="match status" value="1"/>
</dbReference>
<sequence>MKFLNKIEEYFLGVSLAIMVIINFGNVLSRYFLRASWSFTEEVVIIIFVWNSILAAAVAYKHGAHLGLSVLTDLLPEKMQRYVGILGALATTVLMAILYKYGMEMVRTQMRFSQATPVLGIPSWIPSSAIPIGALFIIIRAIQSSYIAFKEGGK</sequence>